<protein>
    <recommendedName>
        <fullName evidence="3">Secreted protein</fullName>
    </recommendedName>
</protein>
<gene>
    <name evidence="1" type="ORF">ACJMK2_021313</name>
</gene>
<dbReference type="Proteomes" id="UP001634394">
    <property type="component" value="Unassembled WGS sequence"/>
</dbReference>
<proteinExistence type="predicted"/>
<reference evidence="1 2" key="1">
    <citation type="submission" date="2024-11" db="EMBL/GenBank/DDBJ databases">
        <title>Chromosome-level genome assembly of the freshwater bivalve Anodonta woodiana.</title>
        <authorList>
            <person name="Chen X."/>
        </authorList>
    </citation>
    <scope>NUCLEOTIDE SEQUENCE [LARGE SCALE GENOMIC DNA]</scope>
    <source>
        <strain evidence="1">MN2024</strain>
        <tissue evidence="1">Gills</tissue>
    </source>
</reference>
<dbReference type="AlphaFoldDB" id="A0ABD3THP4"/>
<dbReference type="EMBL" id="JBJQND010000018">
    <property type="protein sequence ID" value="KAL3835852.1"/>
    <property type="molecule type" value="Genomic_DNA"/>
</dbReference>
<organism evidence="1 2">
    <name type="scientific">Sinanodonta woodiana</name>
    <name type="common">Chinese pond mussel</name>
    <name type="synonym">Anodonta woodiana</name>
    <dbReference type="NCBI Taxonomy" id="1069815"/>
    <lineage>
        <taxon>Eukaryota</taxon>
        <taxon>Metazoa</taxon>
        <taxon>Spiralia</taxon>
        <taxon>Lophotrochozoa</taxon>
        <taxon>Mollusca</taxon>
        <taxon>Bivalvia</taxon>
        <taxon>Autobranchia</taxon>
        <taxon>Heteroconchia</taxon>
        <taxon>Palaeoheterodonta</taxon>
        <taxon>Unionida</taxon>
        <taxon>Unionoidea</taxon>
        <taxon>Unionidae</taxon>
        <taxon>Unioninae</taxon>
        <taxon>Sinanodonta</taxon>
    </lineage>
</organism>
<keyword evidence="2" id="KW-1185">Reference proteome</keyword>
<evidence type="ECO:0000313" key="1">
    <source>
        <dbReference type="EMBL" id="KAL3835852.1"/>
    </source>
</evidence>
<sequence length="93" mass="10330">MMFLHHTFHMFLQLGVRHVVQTTVAAMTNRRHIAGAILTTVTDGIIAALVNAIITVKVTCGVQLEVHGNIVEIVRQKLSKEDNVLHHFHVACI</sequence>
<comment type="caution">
    <text evidence="1">The sequence shown here is derived from an EMBL/GenBank/DDBJ whole genome shotgun (WGS) entry which is preliminary data.</text>
</comment>
<name>A0ABD3THP4_SINWO</name>
<evidence type="ECO:0008006" key="3">
    <source>
        <dbReference type="Google" id="ProtNLM"/>
    </source>
</evidence>
<evidence type="ECO:0000313" key="2">
    <source>
        <dbReference type="Proteomes" id="UP001634394"/>
    </source>
</evidence>
<accession>A0ABD3THP4</accession>